<keyword evidence="2" id="KW-1185">Reference proteome</keyword>
<name>A0A561QBY0_9HYPH</name>
<dbReference type="Proteomes" id="UP000320653">
    <property type="component" value="Unassembled WGS sequence"/>
</dbReference>
<evidence type="ECO:0000313" key="1">
    <source>
        <dbReference type="EMBL" id="TWF47842.1"/>
    </source>
</evidence>
<comment type="caution">
    <text evidence="1">The sequence shown here is derived from an EMBL/GenBank/DDBJ whole genome shotgun (WGS) entry which is preliminary data.</text>
</comment>
<proteinExistence type="predicted"/>
<sequence>MNKTYGSKFANVRYRTNIIDVSNSMTYKNWIVSKSFQQGAGG</sequence>
<accession>A0A561QBY0</accession>
<organism evidence="1 2">
    <name type="scientific">Neorhizobium alkalisoli</name>
    <dbReference type="NCBI Taxonomy" id="528178"/>
    <lineage>
        <taxon>Bacteria</taxon>
        <taxon>Pseudomonadati</taxon>
        <taxon>Pseudomonadota</taxon>
        <taxon>Alphaproteobacteria</taxon>
        <taxon>Hyphomicrobiales</taxon>
        <taxon>Rhizobiaceae</taxon>
        <taxon>Rhizobium/Agrobacterium group</taxon>
        <taxon>Neorhizobium</taxon>
    </lineage>
</organism>
<evidence type="ECO:0000313" key="2">
    <source>
        <dbReference type="Proteomes" id="UP000320653"/>
    </source>
</evidence>
<dbReference type="AlphaFoldDB" id="A0A561QBY0"/>
<reference evidence="1 2" key="1">
    <citation type="submission" date="2019-06" db="EMBL/GenBank/DDBJ databases">
        <title>Sorghum-associated microbial communities from plants grown in Nebraska, USA.</title>
        <authorList>
            <person name="Schachtman D."/>
        </authorList>
    </citation>
    <scope>NUCLEOTIDE SEQUENCE [LARGE SCALE GENOMIC DNA]</scope>
    <source>
        <strain evidence="1 2">1225</strain>
    </source>
</reference>
<gene>
    <name evidence="1" type="ORF">FHW37_110139</name>
</gene>
<protein>
    <submittedName>
        <fullName evidence="1">Uncharacterized protein</fullName>
    </submittedName>
</protein>
<dbReference type="EMBL" id="VIWP01000010">
    <property type="protein sequence ID" value="TWF47842.1"/>
    <property type="molecule type" value="Genomic_DNA"/>
</dbReference>